<dbReference type="EMBL" id="CYYC01000001">
    <property type="protein sequence ID" value="CUM76251.1"/>
    <property type="molecule type" value="Genomic_DNA"/>
</dbReference>
<dbReference type="AlphaFoldDB" id="A0A173REF6"/>
<name>A0A173REF6_9FIRM</name>
<evidence type="ECO:0000313" key="3">
    <source>
        <dbReference type="Proteomes" id="UP000095390"/>
    </source>
</evidence>
<dbReference type="PANTHER" id="PTHR33498:SF1">
    <property type="entry name" value="TRANSPOSASE FOR INSERTION SEQUENCE ELEMENT IS1557"/>
    <property type="match status" value="1"/>
</dbReference>
<dbReference type="InterPro" id="IPR002560">
    <property type="entry name" value="Transposase_DDE"/>
</dbReference>
<dbReference type="Pfam" id="PF01610">
    <property type="entry name" value="DDE_Tnp_ISL3"/>
    <property type="match status" value="1"/>
</dbReference>
<sequence length="284" mass="33522">MQKNIVKKIASDVDNYVAFSEKRYQMICQIQNFLKEGCSCREIAKRMGIGRNTIAKYRKGDPKELSMYGIHQSKLDSFHDFIIDCLKEGWSKSKTVKAIYEKGYSGFKSNAFDYLCKIEQKENKCFEPQPYVRTMTECLKYKTGSKGKDKDYITREGVFRYMWMNTELSDNHKEYIYEKYSNIGELQCYIREFRNIFKNHNVPMLYLFVEKYSKSLLKPLRSFAEGLKRDIDAVENAVAYDYSNGFVEGTNSRLKMIKRTMYGRYGRQLLEAKLRYMGYNNNNG</sequence>
<dbReference type="Gene3D" id="1.10.10.60">
    <property type="entry name" value="Homeodomain-like"/>
    <property type="match status" value="1"/>
</dbReference>
<accession>A0A173REF6</accession>
<proteinExistence type="predicted"/>
<organism evidence="2 3">
    <name type="scientific">Anaerobutyricum hallii</name>
    <dbReference type="NCBI Taxonomy" id="39488"/>
    <lineage>
        <taxon>Bacteria</taxon>
        <taxon>Bacillati</taxon>
        <taxon>Bacillota</taxon>
        <taxon>Clostridia</taxon>
        <taxon>Lachnospirales</taxon>
        <taxon>Lachnospiraceae</taxon>
        <taxon>Anaerobutyricum</taxon>
    </lineage>
</organism>
<evidence type="ECO:0000313" key="2">
    <source>
        <dbReference type="EMBL" id="CUM76251.1"/>
    </source>
</evidence>
<feature type="domain" description="Transposase IS204/IS1001/IS1096/IS1165 DDE" evidence="1">
    <location>
        <begin position="166"/>
        <end position="263"/>
    </location>
</feature>
<evidence type="ECO:0000259" key="1">
    <source>
        <dbReference type="Pfam" id="PF01610"/>
    </source>
</evidence>
<gene>
    <name evidence="2" type="ORF">ERS852578_00068</name>
</gene>
<dbReference type="Proteomes" id="UP000095390">
    <property type="component" value="Unassembled WGS sequence"/>
</dbReference>
<reference evidence="2 3" key="1">
    <citation type="submission" date="2015-09" db="EMBL/GenBank/DDBJ databases">
        <authorList>
            <consortium name="Pathogen Informatics"/>
        </authorList>
    </citation>
    <scope>NUCLEOTIDE SEQUENCE [LARGE SCALE GENOMIC DNA]</scope>
    <source>
        <strain evidence="2 3">2789STDY5834966</strain>
    </source>
</reference>
<dbReference type="RefSeq" id="WP_055182033.1">
    <property type="nucleotide sequence ID" value="NZ_CYYC01000001.1"/>
</dbReference>
<protein>
    <submittedName>
        <fullName evidence="2">Transposase and inactivated derivatives</fullName>
    </submittedName>
</protein>
<dbReference type="PANTHER" id="PTHR33498">
    <property type="entry name" value="TRANSPOSASE FOR INSERTION SEQUENCE ELEMENT IS1557"/>
    <property type="match status" value="1"/>
</dbReference>
<dbReference type="InterPro" id="IPR047951">
    <property type="entry name" value="Transpos_ISL3"/>
</dbReference>